<comment type="similarity">
    <text evidence="1 10">Belongs to the SEC23/SEC24 family. SEC23 subfamily.</text>
</comment>
<dbReference type="GO" id="GO:0030127">
    <property type="term" value="C:COPII vesicle coat"/>
    <property type="evidence" value="ECO:0007669"/>
    <property type="project" value="InterPro"/>
</dbReference>
<keyword evidence="2 10" id="KW-0813">Transport</keyword>
<dbReference type="InterPro" id="IPR036180">
    <property type="entry name" value="Gelsolin-like_dom_sf"/>
</dbReference>
<evidence type="ECO:0000259" key="14">
    <source>
        <dbReference type="Pfam" id="PF08033"/>
    </source>
</evidence>
<evidence type="ECO:0000256" key="6">
    <source>
        <dbReference type="ARBA" id="ARBA00022892"/>
    </source>
</evidence>
<evidence type="ECO:0000256" key="9">
    <source>
        <dbReference type="ARBA" id="ARBA00023329"/>
    </source>
</evidence>
<dbReference type="GO" id="GO:0006886">
    <property type="term" value="P:intracellular protein transport"/>
    <property type="evidence" value="ECO:0007669"/>
    <property type="project" value="InterPro"/>
</dbReference>
<dbReference type="OrthoDB" id="10256289at2759"/>
<sequence>MSSADIFLSNEDQTGIRAPWNIWPHLKHENMRATVPLSVLYTPLKQCSQRFKYPPVRCTKCTAVLNPYTPVDFNTKQYQCVFCSTNQTLPSSYAGISSDKKPAELHSQYRCIEYEISSTSESKVIVFCIDLSCTEDELEKQKQSVQMAADLLQDDFKVALVTFGTMVNVHEVHYEICPRRVVFRGTVDLSPIQIEQFLSLKNPAQRFVLPLSYCRDSFVQTIEDLTIDPWTIQQKHRQLRCTGLATSIGVSILYSLHHSLVQQHKLPIGKLALFSSGPCTAGPGQIVDSDITQHLRHWPDIQLKNEPAKHVKDCQKYYEKLTERAVASNSAVHIFGCSVDQIGIFESVDLCKKTSGSIVISESFNYQAFTKSWRLFIDSLSESATEFVQAGSGSLTISVSNQIRINGIIGPCASLKQSTSSVSSQEIGEGLTDKWKVNSLDSDLTLAIFFDLADQAREVQLQNRFIQLRTEFTSVEGKRVLRVVSFAFKSDYNENFAAISAGFDQEAAACILSRMAVLKLTQTSSTEEAVRSIDRACIRLSKQFAQFVPNDVGSVRFQPNYEFFPQFLYHFRRSELINLFGQSPDETAMKHFQLLRQNVQQMLSMIQPVLIAYSVNCLDGEPVFLDASECHPDRILIFDSFFNVLVWSGQSVAAWRQAGYHLKPEYANVNDLLNSFKEEVDQILQYRFPSPRYDEADQGSSQARILLARVNPSSTNKSQNTNSGESIATDDVSLQQFLEVLKKAVVTAE</sequence>
<dbReference type="GO" id="GO:0008270">
    <property type="term" value="F:zinc ion binding"/>
    <property type="evidence" value="ECO:0007669"/>
    <property type="project" value="InterPro"/>
</dbReference>
<dbReference type="Pfam" id="PF04815">
    <property type="entry name" value="Sec23_helical"/>
    <property type="match status" value="1"/>
</dbReference>
<keyword evidence="10" id="KW-0963">Cytoplasm</keyword>
<keyword evidence="17" id="KW-1185">Reference proteome</keyword>
<dbReference type="InterPro" id="IPR036175">
    <property type="entry name" value="Sec23/24_helical_dom_sf"/>
</dbReference>
<dbReference type="AlphaFoldDB" id="V6LNC0"/>
<keyword evidence="6 10" id="KW-0931">ER-Golgi transport</keyword>
<reference evidence="16" key="2">
    <citation type="submission" date="2020-12" db="EMBL/GenBank/DDBJ databases">
        <title>New Spironucleus salmonicida genome in near-complete chromosomes.</title>
        <authorList>
            <person name="Xu F."/>
            <person name="Kurt Z."/>
            <person name="Jimenez-Gonzalez A."/>
            <person name="Astvaldsson A."/>
            <person name="Andersson J.O."/>
            <person name="Svard S.G."/>
        </authorList>
    </citation>
    <scope>NUCLEOTIDE SEQUENCE</scope>
    <source>
        <strain evidence="16">ATCC 50377</strain>
    </source>
</reference>
<evidence type="ECO:0000313" key="17">
    <source>
        <dbReference type="Proteomes" id="UP000018208"/>
    </source>
</evidence>
<evidence type="ECO:0000256" key="8">
    <source>
        <dbReference type="ARBA" id="ARBA00023136"/>
    </source>
</evidence>
<dbReference type="InterPro" id="IPR012990">
    <property type="entry name" value="Beta-sandwich_Sec23_24"/>
</dbReference>
<keyword evidence="3 10" id="KW-0479">Metal-binding</keyword>
<dbReference type="GO" id="GO:0005789">
    <property type="term" value="C:endoplasmic reticulum membrane"/>
    <property type="evidence" value="ECO:0007669"/>
    <property type="project" value="UniProtKB-SubCell"/>
</dbReference>
<keyword evidence="4 10" id="KW-0256">Endoplasmic reticulum</keyword>
<dbReference type="Gene3D" id="3.40.20.10">
    <property type="entry name" value="Severin"/>
    <property type="match status" value="1"/>
</dbReference>
<evidence type="ECO:0000256" key="10">
    <source>
        <dbReference type="RuleBase" id="RU365030"/>
    </source>
</evidence>
<dbReference type="InterPro" id="IPR006900">
    <property type="entry name" value="Sec23/24_helical_dom"/>
</dbReference>
<dbReference type="InterPro" id="IPR036465">
    <property type="entry name" value="vWFA_dom_sf"/>
</dbReference>
<feature type="domain" description="Zinc finger Sec23/Sec24-type" evidence="11">
    <location>
        <begin position="55"/>
        <end position="93"/>
    </location>
</feature>
<keyword evidence="7 10" id="KW-0653">Protein transport</keyword>
<comment type="function">
    <text evidence="10">Component of the coat protein complex II (COPII) which promotes the formation of transport vesicles from the endoplasmic reticulum (ER). The coat has two main functions, the physical deformation of the endoplasmic reticulum membrane into vesicles and the selection of cargo molecules.</text>
</comment>
<dbReference type="Gene3D" id="2.60.40.1670">
    <property type="entry name" value="beta-sandwich domain of Sec23/24"/>
    <property type="match status" value="1"/>
</dbReference>
<dbReference type="SUPFAM" id="SSF82754">
    <property type="entry name" value="C-terminal, gelsolin-like domain of Sec23/24"/>
    <property type="match status" value="1"/>
</dbReference>
<evidence type="ECO:0000256" key="4">
    <source>
        <dbReference type="ARBA" id="ARBA00022824"/>
    </source>
</evidence>
<keyword evidence="9 10" id="KW-0968">Cytoplasmic vesicle</keyword>
<dbReference type="Gene3D" id="3.40.50.410">
    <property type="entry name" value="von Willebrand factor, type A domain"/>
    <property type="match status" value="1"/>
</dbReference>
<dbReference type="GO" id="GO:0070971">
    <property type="term" value="C:endoplasmic reticulum exit site"/>
    <property type="evidence" value="ECO:0007669"/>
    <property type="project" value="TreeGrafter"/>
</dbReference>
<name>V6LNC0_9EUKA</name>
<evidence type="ECO:0000259" key="13">
    <source>
        <dbReference type="Pfam" id="PF04815"/>
    </source>
</evidence>
<dbReference type="VEuPathDB" id="GiardiaDB:SS50377_23420"/>
<evidence type="ECO:0000313" key="16">
    <source>
        <dbReference type="EMBL" id="KAH0573486.1"/>
    </source>
</evidence>
<accession>V6LNC0</accession>
<feature type="domain" description="Sec23/Sec24 trunk" evidence="12">
    <location>
        <begin position="124"/>
        <end position="368"/>
    </location>
</feature>
<evidence type="ECO:0000256" key="1">
    <source>
        <dbReference type="ARBA" id="ARBA00009210"/>
    </source>
</evidence>
<keyword evidence="5 10" id="KW-0862">Zinc</keyword>
<dbReference type="SUPFAM" id="SSF82919">
    <property type="entry name" value="Zn-finger domain of Sec23/24"/>
    <property type="match status" value="1"/>
</dbReference>
<dbReference type="Pfam" id="PF08033">
    <property type="entry name" value="Sec23_BS"/>
    <property type="match status" value="1"/>
</dbReference>
<dbReference type="InterPro" id="IPR029006">
    <property type="entry name" value="ADF-H/Gelsolin-like_dom_sf"/>
</dbReference>
<gene>
    <name evidence="15" type="ORF">SS50377_13749</name>
    <name evidence="16" type="ORF">SS50377_23420</name>
</gene>
<dbReference type="SUPFAM" id="SSF53300">
    <property type="entry name" value="vWA-like"/>
    <property type="match status" value="1"/>
</dbReference>
<evidence type="ECO:0000259" key="12">
    <source>
        <dbReference type="Pfam" id="PF04811"/>
    </source>
</evidence>
<protein>
    <recommendedName>
        <fullName evidence="10">Protein transport protein SEC23</fullName>
    </recommendedName>
</protein>
<dbReference type="InterPro" id="IPR037364">
    <property type="entry name" value="Sec23"/>
</dbReference>
<dbReference type="EMBL" id="KI546083">
    <property type="protein sequence ID" value="EST46157.1"/>
    <property type="molecule type" value="Genomic_DNA"/>
</dbReference>
<dbReference type="Proteomes" id="UP000018208">
    <property type="component" value="Unassembled WGS sequence"/>
</dbReference>
<evidence type="ECO:0000256" key="3">
    <source>
        <dbReference type="ARBA" id="ARBA00022723"/>
    </source>
</evidence>
<reference evidence="15 16" key="1">
    <citation type="journal article" date="2014" name="PLoS Genet.">
        <title>The Genome of Spironucleus salmonicida Highlights a Fish Pathogen Adapted to Fluctuating Environments.</title>
        <authorList>
            <person name="Xu F."/>
            <person name="Jerlstrom-Hultqvist J."/>
            <person name="Einarsson E."/>
            <person name="Astvaldsson A."/>
            <person name="Svard S.G."/>
            <person name="Andersson J.O."/>
        </authorList>
    </citation>
    <scope>NUCLEOTIDE SEQUENCE</scope>
    <source>
        <strain evidence="16">ATCC 50377</strain>
    </source>
</reference>
<dbReference type="InterPro" id="IPR036174">
    <property type="entry name" value="Znf_Sec23_Sec24_sf"/>
</dbReference>
<dbReference type="GO" id="GO:0090110">
    <property type="term" value="P:COPII-coated vesicle cargo loading"/>
    <property type="evidence" value="ECO:0007669"/>
    <property type="project" value="TreeGrafter"/>
</dbReference>
<dbReference type="EMBL" id="AUWU02000004">
    <property type="protein sequence ID" value="KAH0573486.1"/>
    <property type="molecule type" value="Genomic_DNA"/>
</dbReference>
<evidence type="ECO:0000256" key="5">
    <source>
        <dbReference type="ARBA" id="ARBA00022833"/>
    </source>
</evidence>
<feature type="domain" description="Sec23/Sec24 beta-sandwich" evidence="14">
    <location>
        <begin position="393"/>
        <end position="488"/>
    </location>
</feature>
<comment type="subcellular location">
    <subcellularLocation>
        <location evidence="10">Cytoplasmic vesicle</location>
        <location evidence="10">COPII-coated vesicle membrane</location>
        <topology evidence="10">Peripheral membrane protein</topology>
        <orientation evidence="10">Cytoplasmic side</orientation>
    </subcellularLocation>
    <subcellularLocation>
        <location evidence="10">Endoplasmic reticulum membrane</location>
        <topology evidence="10">Peripheral membrane protein</topology>
        <orientation evidence="10">Cytoplasmic side</orientation>
    </subcellularLocation>
</comment>
<dbReference type="Pfam" id="PF04811">
    <property type="entry name" value="Sec23_trunk"/>
    <property type="match status" value="1"/>
</dbReference>
<feature type="domain" description="Sec23/Sec24 helical" evidence="13">
    <location>
        <begin position="504"/>
        <end position="603"/>
    </location>
</feature>
<keyword evidence="8 10" id="KW-0472">Membrane</keyword>
<dbReference type="GO" id="GO:0005096">
    <property type="term" value="F:GTPase activator activity"/>
    <property type="evidence" value="ECO:0007669"/>
    <property type="project" value="TreeGrafter"/>
</dbReference>
<dbReference type="PANTHER" id="PTHR11141">
    <property type="entry name" value="PROTEIN TRANSPORT PROTEIN SEC23"/>
    <property type="match status" value="1"/>
</dbReference>
<dbReference type="Gene3D" id="2.30.30.380">
    <property type="entry name" value="Zn-finger domain of Sec23/24"/>
    <property type="match status" value="1"/>
</dbReference>
<organism evidence="15">
    <name type="scientific">Spironucleus salmonicida</name>
    <dbReference type="NCBI Taxonomy" id="348837"/>
    <lineage>
        <taxon>Eukaryota</taxon>
        <taxon>Metamonada</taxon>
        <taxon>Diplomonadida</taxon>
        <taxon>Hexamitidae</taxon>
        <taxon>Hexamitinae</taxon>
        <taxon>Spironucleus</taxon>
    </lineage>
</organism>
<dbReference type="SUPFAM" id="SSF81995">
    <property type="entry name" value="beta-sandwich domain of Sec23/24"/>
    <property type="match status" value="1"/>
</dbReference>
<dbReference type="InterPro" id="IPR006896">
    <property type="entry name" value="Sec23/24_trunk_dom"/>
</dbReference>
<dbReference type="Gene3D" id="1.20.120.730">
    <property type="entry name" value="Sec23/Sec24 helical domain"/>
    <property type="match status" value="1"/>
</dbReference>
<dbReference type="PANTHER" id="PTHR11141:SF0">
    <property type="entry name" value="PROTEIN TRANSPORT PROTEIN SEC23"/>
    <property type="match status" value="1"/>
</dbReference>
<evidence type="ECO:0000259" key="11">
    <source>
        <dbReference type="Pfam" id="PF04810"/>
    </source>
</evidence>
<evidence type="ECO:0000256" key="7">
    <source>
        <dbReference type="ARBA" id="ARBA00022927"/>
    </source>
</evidence>
<dbReference type="Pfam" id="PF04810">
    <property type="entry name" value="zf-Sec23_Sec24"/>
    <property type="match status" value="1"/>
</dbReference>
<dbReference type="SUPFAM" id="SSF81811">
    <property type="entry name" value="Helical domain of Sec23/24"/>
    <property type="match status" value="1"/>
</dbReference>
<proteinExistence type="inferred from homology"/>
<dbReference type="InterPro" id="IPR006895">
    <property type="entry name" value="Znf_Sec23_Sec24"/>
</dbReference>
<evidence type="ECO:0000256" key="2">
    <source>
        <dbReference type="ARBA" id="ARBA00022448"/>
    </source>
</evidence>
<evidence type="ECO:0000313" key="15">
    <source>
        <dbReference type="EMBL" id="EST46157.1"/>
    </source>
</evidence>